<gene>
    <name evidence="3" type="ORF">GCM10010123_15100</name>
</gene>
<dbReference type="RefSeq" id="WP_189169285.1">
    <property type="nucleotide sequence ID" value="NZ_BMQB01000002.1"/>
</dbReference>
<name>A0A8J3B4X5_9ACTN</name>
<dbReference type="Pfam" id="PF13385">
    <property type="entry name" value="Laminin_G_3"/>
    <property type="match status" value="1"/>
</dbReference>
<feature type="signal peptide" evidence="2">
    <location>
        <begin position="1"/>
        <end position="25"/>
    </location>
</feature>
<sequence length="238" mass="23947">MGEVRIALIVMAVVAGLSPAAPARAGSAAVASWSFDTPLAGGGYRDSSGHGRELAPRARNGGRTGTTARAGGRAVVFPAQCRGGGCPRVVLEAADSAGLNPGTAPWRWGARIALRRSQTGAGENVLQKGFANGGGQYKLQVDGTAGRPSCVVVGTGAGRVHLAAAGVSVADGGWHAVECRRERASLTVLVDGAVRGRVGIPAGLAIRNGSPVRLGGKSTVANNDQFHGALDDAWIGRG</sequence>
<feature type="compositionally biased region" description="Basic and acidic residues" evidence="1">
    <location>
        <begin position="47"/>
        <end position="56"/>
    </location>
</feature>
<keyword evidence="2" id="KW-0732">Signal</keyword>
<organism evidence="3 4">
    <name type="scientific">Pilimelia anulata</name>
    <dbReference type="NCBI Taxonomy" id="53371"/>
    <lineage>
        <taxon>Bacteria</taxon>
        <taxon>Bacillati</taxon>
        <taxon>Actinomycetota</taxon>
        <taxon>Actinomycetes</taxon>
        <taxon>Micromonosporales</taxon>
        <taxon>Micromonosporaceae</taxon>
        <taxon>Pilimelia</taxon>
    </lineage>
</organism>
<evidence type="ECO:0000313" key="4">
    <source>
        <dbReference type="Proteomes" id="UP000649739"/>
    </source>
</evidence>
<keyword evidence="4" id="KW-1185">Reference proteome</keyword>
<reference evidence="3" key="1">
    <citation type="journal article" date="2014" name="Int. J. Syst. Evol. Microbiol.">
        <title>Complete genome sequence of Corynebacterium casei LMG S-19264T (=DSM 44701T), isolated from a smear-ripened cheese.</title>
        <authorList>
            <consortium name="US DOE Joint Genome Institute (JGI-PGF)"/>
            <person name="Walter F."/>
            <person name="Albersmeier A."/>
            <person name="Kalinowski J."/>
            <person name="Ruckert C."/>
        </authorList>
    </citation>
    <scope>NUCLEOTIDE SEQUENCE</scope>
    <source>
        <strain evidence="3">JCM 3090</strain>
    </source>
</reference>
<feature type="chain" id="PRO_5035240490" description="Lectin" evidence="2">
    <location>
        <begin position="26"/>
        <end position="238"/>
    </location>
</feature>
<dbReference type="SUPFAM" id="SSF49899">
    <property type="entry name" value="Concanavalin A-like lectins/glucanases"/>
    <property type="match status" value="1"/>
</dbReference>
<dbReference type="InterPro" id="IPR001791">
    <property type="entry name" value="Laminin_G"/>
</dbReference>
<comment type="caution">
    <text evidence="3">The sequence shown here is derived from an EMBL/GenBank/DDBJ whole genome shotgun (WGS) entry which is preliminary data.</text>
</comment>
<evidence type="ECO:0000313" key="3">
    <source>
        <dbReference type="EMBL" id="GGJ86494.1"/>
    </source>
</evidence>
<evidence type="ECO:0000256" key="1">
    <source>
        <dbReference type="SAM" id="MobiDB-lite"/>
    </source>
</evidence>
<dbReference type="CDD" id="cd00110">
    <property type="entry name" value="LamG"/>
    <property type="match status" value="1"/>
</dbReference>
<reference evidence="3" key="2">
    <citation type="submission" date="2020-09" db="EMBL/GenBank/DDBJ databases">
        <authorList>
            <person name="Sun Q."/>
            <person name="Ohkuma M."/>
        </authorList>
    </citation>
    <scope>NUCLEOTIDE SEQUENCE</scope>
    <source>
        <strain evidence="3">JCM 3090</strain>
    </source>
</reference>
<proteinExistence type="predicted"/>
<feature type="region of interest" description="Disordered" evidence="1">
    <location>
        <begin position="44"/>
        <end position="69"/>
    </location>
</feature>
<dbReference type="Proteomes" id="UP000649739">
    <property type="component" value="Unassembled WGS sequence"/>
</dbReference>
<dbReference type="InterPro" id="IPR013320">
    <property type="entry name" value="ConA-like_dom_sf"/>
</dbReference>
<dbReference type="Gene3D" id="2.60.120.200">
    <property type="match status" value="1"/>
</dbReference>
<evidence type="ECO:0000256" key="2">
    <source>
        <dbReference type="SAM" id="SignalP"/>
    </source>
</evidence>
<evidence type="ECO:0008006" key="5">
    <source>
        <dbReference type="Google" id="ProtNLM"/>
    </source>
</evidence>
<protein>
    <recommendedName>
        <fullName evidence="5">Lectin</fullName>
    </recommendedName>
</protein>
<dbReference type="EMBL" id="BMQB01000002">
    <property type="protein sequence ID" value="GGJ86494.1"/>
    <property type="molecule type" value="Genomic_DNA"/>
</dbReference>
<accession>A0A8J3B4X5</accession>
<feature type="compositionally biased region" description="Low complexity" evidence="1">
    <location>
        <begin position="57"/>
        <end position="69"/>
    </location>
</feature>
<dbReference type="AlphaFoldDB" id="A0A8J3B4X5"/>